<evidence type="ECO:0000313" key="3">
    <source>
        <dbReference type="Proteomes" id="UP001527882"/>
    </source>
</evidence>
<keyword evidence="1" id="KW-1133">Transmembrane helix</keyword>
<reference evidence="2 3" key="1">
    <citation type="submission" date="2022-12" db="EMBL/GenBank/DDBJ databases">
        <title>Draft genome sequence of Paenibacillus sp. dW9.</title>
        <authorList>
            <person name="Choi E.-W."/>
            <person name="Kim D.-U."/>
        </authorList>
    </citation>
    <scope>NUCLEOTIDE SEQUENCE [LARGE SCALE GENOMIC DNA]</scope>
    <source>
        <strain evidence="3">dW9</strain>
    </source>
</reference>
<dbReference type="EMBL" id="JAQAGZ010000010">
    <property type="protein sequence ID" value="MCZ8514071.1"/>
    <property type="molecule type" value="Genomic_DNA"/>
</dbReference>
<evidence type="ECO:0008006" key="4">
    <source>
        <dbReference type="Google" id="ProtNLM"/>
    </source>
</evidence>
<comment type="caution">
    <text evidence="2">The sequence shown here is derived from an EMBL/GenBank/DDBJ whole genome shotgun (WGS) entry which is preliminary data.</text>
</comment>
<evidence type="ECO:0000256" key="1">
    <source>
        <dbReference type="SAM" id="Phobius"/>
    </source>
</evidence>
<protein>
    <recommendedName>
        <fullName evidence="4">Transmembrane protein 18</fullName>
    </recommendedName>
</protein>
<organism evidence="2 3">
    <name type="scientific">Paenibacillus gyeongsangnamensis</name>
    <dbReference type="NCBI Taxonomy" id="3388067"/>
    <lineage>
        <taxon>Bacteria</taxon>
        <taxon>Bacillati</taxon>
        <taxon>Bacillota</taxon>
        <taxon>Bacilli</taxon>
        <taxon>Bacillales</taxon>
        <taxon>Paenibacillaceae</taxon>
        <taxon>Paenibacillus</taxon>
    </lineage>
</organism>
<feature type="transmembrane region" description="Helical" evidence="1">
    <location>
        <begin position="27"/>
        <end position="48"/>
    </location>
</feature>
<name>A0ABT4QBB8_9BACL</name>
<keyword evidence="3" id="KW-1185">Reference proteome</keyword>
<dbReference type="Proteomes" id="UP001527882">
    <property type="component" value="Unassembled WGS sequence"/>
</dbReference>
<gene>
    <name evidence="2" type="ORF">O9H85_16895</name>
</gene>
<keyword evidence="1" id="KW-0472">Membrane</keyword>
<proteinExistence type="predicted"/>
<keyword evidence="1" id="KW-0812">Transmembrane</keyword>
<evidence type="ECO:0000313" key="2">
    <source>
        <dbReference type="EMBL" id="MCZ8514071.1"/>
    </source>
</evidence>
<accession>A0ABT4QBB8</accession>
<dbReference type="RefSeq" id="WP_269882588.1">
    <property type="nucleotide sequence ID" value="NZ_JAQAGZ010000010.1"/>
</dbReference>
<sequence>MPNEIDELNGKANRMELDWWMSHDLFSLQWCIIVLVNLISFILFLVLIDRKRTMQITLAFMFGFTIAGFTDEFGKFFQWWSYPHEFIPFSKRSMQ</sequence>